<gene>
    <name evidence="1" type="ORF">P168DRAFT_62086</name>
</gene>
<dbReference type="AlphaFoldDB" id="A0A2I1CUK5"/>
<evidence type="ECO:0000313" key="1">
    <source>
        <dbReference type="EMBL" id="PKY01313.1"/>
    </source>
</evidence>
<reference evidence="1" key="1">
    <citation type="submission" date="2016-12" db="EMBL/GenBank/DDBJ databases">
        <title>The genomes of Aspergillus section Nigri reveals drivers in fungal speciation.</title>
        <authorList>
            <consortium name="DOE Joint Genome Institute"/>
            <person name="Vesth T.C."/>
            <person name="Nybo J."/>
            <person name="Theobald S."/>
            <person name="Brandl J."/>
            <person name="Frisvad J.C."/>
            <person name="Nielsen K.F."/>
            <person name="Lyhne E.K."/>
            <person name="Kogle M.E."/>
            <person name="Kuo A."/>
            <person name="Riley R."/>
            <person name="Clum A."/>
            <person name="Nolan M."/>
            <person name="Lipzen A."/>
            <person name="Salamov A."/>
            <person name="Henrissat B."/>
            <person name="Wiebenga A."/>
            <person name="De vries R.P."/>
            <person name="Grigoriev I.V."/>
            <person name="Mortensen U.H."/>
            <person name="Andersen M.R."/>
            <person name="Baker S.E."/>
        </authorList>
    </citation>
    <scope>NUCLEOTIDE SEQUENCE</scope>
    <source>
        <strain evidence="1">IBT 28561</strain>
    </source>
</reference>
<name>A0A2I1CUK5_ASPC2</name>
<dbReference type="Proteomes" id="UP000234254">
    <property type="component" value="Unassembled WGS sequence"/>
</dbReference>
<dbReference type="VEuPathDB" id="FungiDB:P168DRAFT_62086"/>
<dbReference type="EMBL" id="MSFM01000012">
    <property type="protein sequence ID" value="PKY01313.1"/>
    <property type="molecule type" value="Genomic_DNA"/>
</dbReference>
<accession>A0A2I1CUK5</accession>
<sequence>MLTGLPLHLLLIVFLLPFWRRRSQWTRLVCYTISAALIIAIGGPREVSSRLLGLPQPYSQPTDPVSWGCWIRSSNSRERRKEGRKKSQRKATREQRYWMHKQRIPRTQSARRTNSTYIPTNITSDCSITSASFDTFCFVLWSLLGGAIDWVLTSFTRQKPASHVGFEED</sequence>
<dbReference type="GeneID" id="36549593"/>
<evidence type="ECO:0000313" key="2">
    <source>
        <dbReference type="Proteomes" id="UP000234254"/>
    </source>
</evidence>
<keyword evidence="2" id="KW-1185">Reference proteome</keyword>
<protein>
    <submittedName>
        <fullName evidence="1">Uncharacterized protein</fullName>
    </submittedName>
</protein>
<proteinExistence type="predicted"/>
<organism evidence="1 2">
    <name type="scientific">Aspergillus campestris (strain IBT 28561)</name>
    <dbReference type="NCBI Taxonomy" id="1392248"/>
    <lineage>
        <taxon>Eukaryota</taxon>
        <taxon>Fungi</taxon>
        <taxon>Dikarya</taxon>
        <taxon>Ascomycota</taxon>
        <taxon>Pezizomycotina</taxon>
        <taxon>Eurotiomycetes</taxon>
        <taxon>Eurotiomycetidae</taxon>
        <taxon>Eurotiales</taxon>
        <taxon>Aspergillaceae</taxon>
        <taxon>Aspergillus</taxon>
        <taxon>Aspergillus subgen. Circumdati</taxon>
    </lineage>
</organism>
<comment type="caution">
    <text evidence="1">The sequence shown here is derived from an EMBL/GenBank/DDBJ whole genome shotgun (WGS) entry which is preliminary data.</text>
</comment>
<dbReference type="RefSeq" id="XP_024689907.1">
    <property type="nucleotide sequence ID" value="XM_024842064.1"/>
</dbReference>